<comment type="subcellular location">
    <subcellularLocation>
        <location evidence="7">Cell membrane</location>
        <topology evidence="7">Single-pass membrane protein</topology>
    </subcellularLocation>
</comment>
<protein>
    <recommendedName>
        <fullName evidence="7">Endolytic murein transglycosylase</fullName>
        <ecNumber evidence="7">4.2.2.29</ecNumber>
    </recommendedName>
    <alternativeName>
        <fullName evidence="7">Peptidoglycan lytic transglycosylase</fullName>
    </alternativeName>
    <alternativeName>
        <fullName evidence="7">Peptidoglycan polymerization terminase</fullName>
    </alternativeName>
</protein>
<evidence type="ECO:0000313" key="9">
    <source>
        <dbReference type="Proteomes" id="UP001172728"/>
    </source>
</evidence>
<dbReference type="HAMAP" id="MF_02065">
    <property type="entry name" value="MltG"/>
    <property type="match status" value="1"/>
</dbReference>
<feature type="site" description="Important for catalytic activity" evidence="7">
    <location>
        <position position="250"/>
    </location>
</feature>
<evidence type="ECO:0000256" key="1">
    <source>
        <dbReference type="ARBA" id="ARBA00022475"/>
    </source>
</evidence>
<proteinExistence type="inferred from homology"/>
<organism evidence="8 9">
    <name type="scientific">Demequina litoralis</name>
    <dbReference type="NCBI Taxonomy" id="3051660"/>
    <lineage>
        <taxon>Bacteria</taxon>
        <taxon>Bacillati</taxon>
        <taxon>Actinomycetota</taxon>
        <taxon>Actinomycetes</taxon>
        <taxon>Micrococcales</taxon>
        <taxon>Demequinaceae</taxon>
        <taxon>Demequina</taxon>
    </lineage>
</organism>
<keyword evidence="3 7" id="KW-1133">Transmembrane helix</keyword>
<evidence type="ECO:0000313" key="8">
    <source>
        <dbReference type="EMBL" id="MDN4474501.1"/>
    </source>
</evidence>
<keyword evidence="9" id="KW-1185">Reference proteome</keyword>
<gene>
    <name evidence="7 8" type="primary">mltG</name>
    <name evidence="8" type="ORF">QQX09_01375</name>
</gene>
<comment type="function">
    <text evidence="7">Functions as a peptidoglycan terminase that cleaves nascent peptidoglycan strands endolytically to terminate their elongation.</text>
</comment>
<comment type="caution">
    <text evidence="8">The sequence shown here is derived from an EMBL/GenBank/DDBJ whole genome shotgun (WGS) entry which is preliminary data.</text>
</comment>
<dbReference type="NCBIfam" id="TIGR00247">
    <property type="entry name" value="endolytic transglycosylase MltG"/>
    <property type="match status" value="1"/>
</dbReference>
<evidence type="ECO:0000256" key="4">
    <source>
        <dbReference type="ARBA" id="ARBA00023136"/>
    </source>
</evidence>
<reference evidence="8" key="1">
    <citation type="submission" date="2023-06" db="EMBL/GenBank/DDBJ databases">
        <title>Sysu t00192.</title>
        <authorList>
            <person name="Gao L."/>
            <person name="Fang B.-Z."/>
            <person name="Li W.-J."/>
        </authorList>
    </citation>
    <scope>NUCLEOTIDE SEQUENCE</scope>
    <source>
        <strain evidence="8">SYSU T00192</strain>
    </source>
</reference>
<dbReference type="InterPro" id="IPR003770">
    <property type="entry name" value="MLTG-like"/>
</dbReference>
<evidence type="ECO:0000256" key="6">
    <source>
        <dbReference type="ARBA" id="ARBA00023316"/>
    </source>
</evidence>
<feature type="transmembrane region" description="Helical" evidence="7">
    <location>
        <begin position="32"/>
        <end position="55"/>
    </location>
</feature>
<dbReference type="PANTHER" id="PTHR30518:SF2">
    <property type="entry name" value="ENDOLYTIC MUREIN TRANSGLYCOSYLASE"/>
    <property type="match status" value="1"/>
</dbReference>
<name>A0ABT8G5U0_9MICO</name>
<evidence type="ECO:0000256" key="2">
    <source>
        <dbReference type="ARBA" id="ARBA00022692"/>
    </source>
</evidence>
<dbReference type="CDD" id="cd08010">
    <property type="entry name" value="MltG_like"/>
    <property type="match status" value="1"/>
</dbReference>
<sequence>MTDLFEAEATTTTSLDLRRLQRQKRRAARRRLTLVVTAVALVVFALGASVTWNFLQGFETSTNEVADYEGPGQGNVQVVIESGATGADIAATLYDAGVVASTQSFIIAANDNPDSASITPGYYFMHKEMKAEYALAALLDPSNRDVRSITIPEGKSLDYYYQSIANLTGTTKDEVVAAAENTEALGLPDEANGNLEGWLFPSTYEFNPGVTPQEVMSKMIQQTITVLDKYDVAVEDREEVLTVASLIEREAKLDEDRAQIASVIYNRLDIDMKLELDSTVKYLTQTEGVWTSDDERSTDSPYNTYMYQGLPPGPIAGPGEASIKAAVKPADTDYLFFVTVNLDTGETKYASEYADHLANVQELQDWVAANQSDDSDS</sequence>
<evidence type="ECO:0000256" key="7">
    <source>
        <dbReference type="HAMAP-Rule" id="MF_02065"/>
    </source>
</evidence>
<accession>A0ABT8G5U0</accession>
<keyword evidence="1 7" id="KW-1003">Cell membrane</keyword>
<evidence type="ECO:0000256" key="3">
    <source>
        <dbReference type="ARBA" id="ARBA00022989"/>
    </source>
</evidence>
<comment type="catalytic activity">
    <reaction evidence="7">
        <text>a peptidoglycan chain = a peptidoglycan chain with N-acetyl-1,6-anhydromuramyl-[peptide] at the reducing end + a peptidoglycan chain with N-acetylglucosamine at the non-reducing end.</text>
        <dbReference type="EC" id="4.2.2.29"/>
    </reaction>
</comment>
<dbReference type="RefSeq" id="WP_301130911.1">
    <property type="nucleotide sequence ID" value="NZ_JAUHPW010000001.1"/>
</dbReference>
<dbReference type="Proteomes" id="UP001172728">
    <property type="component" value="Unassembled WGS sequence"/>
</dbReference>
<dbReference type="EMBL" id="JAUHPW010000001">
    <property type="protein sequence ID" value="MDN4474501.1"/>
    <property type="molecule type" value="Genomic_DNA"/>
</dbReference>
<dbReference type="PANTHER" id="PTHR30518">
    <property type="entry name" value="ENDOLYTIC MUREIN TRANSGLYCOSYLASE"/>
    <property type="match status" value="1"/>
</dbReference>
<keyword evidence="2 7" id="KW-0812">Transmembrane</keyword>
<keyword evidence="5 7" id="KW-0456">Lyase</keyword>
<dbReference type="Pfam" id="PF02618">
    <property type="entry name" value="YceG"/>
    <property type="match status" value="1"/>
</dbReference>
<evidence type="ECO:0000256" key="5">
    <source>
        <dbReference type="ARBA" id="ARBA00023239"/>
    </source>
</evidence>
<keyword evidence="4 7" id="KW-0472">Membrane</keyword>
<dbReference type="EC" id="4.2.2.29" evidence="7"/>
<keyword evidence="6 7" id="KW-0961">Cell wall biogenesis/degradation</keyword>
<comment type="similarity">
    <text evidence="7">Belongs to the transglycosylase MltG family.</text>
</comment>
<dbReference type="Gene3D" id="3.30.1490.480">
    <property type="entry name" value="Endolytic murein transglycosylase"/>
    <property type="match status" value="1"/>
</dbReference>